<protein>
    <submittedName>
        <fullName evidence="3">Uncharacterized protein LOC112679909</fullName>
    </submittedName>
</protein>
<reference evidence="1" key="1">
    <citation type="submission" date="2018-04" db="EMBL/GenBank/DDBJ databases">
        <title>Transcriptome assembly of Sipha flava.</title>
        <authorList>
            <person name="Scully E.D."/>
            <person name="Geib S.M."/>
            <person name="Palmer N.A."/>
            <person name="Koch K."/>
            <person name="Bradshaw J."/>
            <person name="Heng-Moss T."/>
            <person name="Sarath G."/>
        </authorList>
    </citation>
    <scope>NUCLEOTIDE SEQUENCE</scope>
</reference>
<evidence type="ECO:0000313" key="2">
    <source>
        <dbReference type="Proteomes" id="UP000694846"/>
    </source>
</evidence>
<dbReference type="RefSeq" id="XP_025405637.1">
    <property type="nucleotide sequence ID" value="XM_025549852.1"/>
</dbReference>
<organism evidence="1">
    <name type="scientific">Sipha flava</name>
    <name type="common">yellow sugarcane aphid</name>
    <dbReference type="NCBI Taxonomy" id="143950"/>
    <lineage>
        <taxon>Eukaryota</taxon>
        <taxon>Metazoa</taxon>
        <taxon>Ecdysozoa</taxon>
        <taxon>Arthropoda</taxon>
        <taxon>Hexapoda</taxon>
        <taxon>Insecta</taxon>
        <taxon>Pterygota</taxon>
        <taxon>Neoptera</taxon>
        <taxon>Paraneoptera</taxon>
        <taxon>Hemiptera</taxon>
        <taxon>Sternorrhyncha</taxon>
        <taxon>Aphidomorpha</taxon>
        <taxon>Aphidoidea</taxon>
        <taxon>Aphididae</taxon>
        <taxon>Sipha</taxon>
    </lineage>
</organism>
<evidence type="ECO:0000313" key="3">
    <source>
        <dbReference type="RefSeq" id="XP_025405637.1"/>
    </source>
</evidence>
<keyword evidence="2" id="KW-1185">Reference proteome</keyword>
<dbReference type="OrthoDB" id="6588253at2759"/>
<dbReference type="Proteomes" id="UP000694846">
    <property type="component" value="Unplaced"/>
</dbReference>
<proteinExistence type="predicted"/>
<name>A0A2S2R1P1_9HEMI</name>
<gene>
    <name evidence="3" type="primary">LOC112679909</name>
    <name evidence="1" type="ORF">g.141580</name>
</gene>
<sequence length="916" mass="105782">MNSVSSGEAAAAQLRHDYAFIFELLDKINKFISTKSHPNDDYLSVPEIQAIVDQHLRMKNFQFSNHSQRIIHFILYLNTEIENCSWVKEDPSLELKRYVHGKSITRNTYYKLVDILELRPYVEELITCTPYSFCRDLVDITLNKIKAMDALLQLSATESLVIALMKSVKCGPVGSNLESPLTSHFNQAMLVFGKDYLPQDIRRIDLEEEQKETTKYNGYRVKTIFSILVEMIKFEDVIDNYKLYPLYTLESLRSVDPSDVSGRTMFKKFFDVVMYKCMNMCNFSIDAWLSWYEIEVSGQDSNLQSAIGHLCYELCSFIDSGAINEGFLKEFRPILRNISIERIDFASVNSSDIDGMVDRVNKSSKFHLSGWIKRMIENTNVFTHPRAIQALDNCMENIDYNCYKYIVDNYLTHCRNGGSVVEPMGIAIYRGIKHLDIEDKMSLLRHVIVNHAENEFYLSEDFEETMHYVAHNEFNEKIDQKEVMTKLIWLVMQQPKRILHLLIKQYVSGICGLPVKSIDCQRSCLHRVLVEIHSNMNPQFIYQEYSNWLDFKASLVENEKFNLRQWISGSKMLRLIRPKAFLANVLVPLLNPGTNYGHMNFLISIVQFFLLECQLMTLPDIDVWDKLLIRLAKILDEARWTIENYSTSRVFLCEALITTAQPILHYASYIIQPNNLDSIKQELSTLHLMTRAHFLRFWAADYITIEGMDEHFIMTIQSHSHISFSNLNKSSTQLCREEFIFSIATYMPKFTMHEVKCFVANYLSSAKIENIIEASFFLLDCVMNAVMRIIVYVKTTVQKPYSDECAWDYVGGLVNNFLDTVNASKMSCIYNQEADVKMAVECITKVIMVVKQLDNVRQMPLLVFIRRIVGSLVHSLDEESTSKLVSLIISIKTPNSLTVLGNTVSALISTVLHTSN</sequence>
<dbReference type="AlphaFoldDB" id="A0A2S2R1P1"/>
<reference evidence="3" key="2">
    <citation type="submission" date="2025-04" db="UniProtKB">
        <authorList>
            <consortium name="RefSeq"/>
        </authorList>
    </citation>
    <scope>IDENTIFICATION</scope>
    <source>
        <tissue evidence="3">Whole body</tissue>
    </source>
</reference>
<accession>A0A2S2R1P1</accession>
<dbReference type="GeneID" id="112679909"/>
<evidence type="ECO:0000313" key="1">
    <source>
        <dbReference type="EMBL" id="MBY83690.1"/>
    </source>
</evidence>
<dbReference type="EMBL" id="GGMS01014487">
    <property type="protein sequence ID" value="MBY83690.1"/>
    <property type="molecule type" value="Transcribed_RNA"/>
</dbReference>